<keyword evidence="1" id="KW-0732">Signal</keyword>
<proteinExistence type="predicted"/>
<dbReference type="InterPro" id="IPR011098">
    <property type="entry name" value="G5_dom"/>
</dbReference>
<feature type="compositionally biased region" description="Low complexity" evidence="2">
    <location>
        <begin position="314"/>
        <end position="355"/>
    </location>
</feature>
<dbReference type="PROSITE" id="PS51109">
    <property type="entry name" value="G5"/>
    <property type="match status" value="1"/>
</dbReference>
<protein>
    <submittedName>
        <fullName evidence="4">DUF348 domain-containing protein</fullName>
    </submittedName>
</protein>
<dbReference type="AlphaFoldDB" id="A0A5M9ZEQ0"/>
<comment type="caution">
    <text evidence="4">The sequence shown here is derived from an EMBL/GenBank/DDBJ whole genome shotgun (WGS) entry which is preliminary data.</text>
</comment>
<feature type="region of interest" description="Disordered" evidence="2">
    <location>
        <begin position="281"/>
        <end position="426"/>
    </location>
</feature>
<evidence type="ECO:0000313" key="4">
    <source>
        <dbReference type="EMBL" id="KAA8816594.1"/>
    </source>
</evidence>
<evidence type="ECO:0000256" key="2">
    <source>
        <dbReference type="SAM" id="MobiDB-lite"/>
    </source>
</evidence>
<dbReference type="InterPro" id="IPR007137">
    <property type="entry name" value="DUF348"/>
</dbReference>
<feature type="compositionally biased region" description="Low complexity" evidence="2">
    <location>
        <begin position="288"/>
        <end position="306"/>
    </location>
</feature>
<dbReference type="RefSeq" id="WP_150394241.1">
    <property type="nucleotide sequence ID" value="NZ_RZJP01000002.1"/>
</dbReference>
<dbReference type="EMBL" id="RZJP01000002">
    <property type="protein sequence ID" value="KAA8816594.1"/>
    <property type="molecule type" value="Genomic_DNA"/>
</dbReference>
<name>A0A5M9ZEQ0_9BIFI</name>
<evidence type="ECO:0000313" key="5">
    <source>
        <dbReference type="Proteomes" id="UP000326060"/>
    </source>
</evidence>
<evidence type="ECO:0000259" key="3">
    <source>
        <dbReference type="PROSITE" id="PS51109"/>
    </source>
</evidence>
<feature type="compositionally biased region" description="Polar residues" evidence="2">
    <location>
        <begin position="356"/>
        <end position="374"/>
    </location>
</feature>
<dbReference type="SMART" id="SM01208">
    <property type="entry name" value="G5"/>
    <property type="match status" value="1"/>
</dbReference>
<gene>
    <name evidence="4" type="ORF">EMB92_06855</name>
</gene>
<sequence>MARRWTPQRFVMLRRIRVAVCVTAVVASMAVTFGLSTRKAVALNVNGKTTTVQTYAMSVDRLLQEQGIDVKSHDLVESSSGERLADHAVVTVRSAFQTTVNVDGEEIPFWTVADSADQLIGFFRANEKQASKITVNIGNVYNQLTGGLVINSEGPVTVIADGKTSVAPNGKLPAASILDSKGINVGKEDRVTVTKDGGTTILRVQRVTHGQETRVKTVPFTTRTVVDDSLQPGQTVVRQQGVNGSITQIYDVTYVDGVKESETLNSETTTQVALDQIIAVGPAKQDTTDNSTNSGDSSDSGTTSGKGDSGSGSTGSSNSSSNGSSNGGSSNNSNNSGSTSKPDTNQNNQNNQNNNTSKPNTDTSKPNDSGSTNKPGADDSSSNSGNSNNSGSTSKPNTNTGGSNNSGNSGGSSNNSGGSSTSGRLWHPSISQAKTYAAAAAAQRGWTGAEWDALVWIWEHESGWRWNADNPSSDAYGIPQALPGSKMGTGWQDDGAVQIDWGLSYISGRYGSPTKAKEFWLKNNWY</sequence>
<feature type="compositionally biased region" description="Low complexity" evidence="2">
    <location>
        <begin position="380"/>
        <end position="423"/>
    </location>
</feature>
<evidence type="ECO:0000256" key="1">
    <source>
        <dbReference type="ARBA" id="ARBA00022729"/>
    </source>
</evidence>
<feature type="domain" description="G5" evidence="3">
    <location>
        <begin position="204"/>
        <end position="284"/>
    </location>
</feature>
<dbReference type="Gene3D" id="2.20.230.10">
    <property type="entry name" value="Resuscitation-promoting factor rpfb"/>
    <property type="match status" value="1"/>
</dbReference>
<accession>A0A5M9ZEQ0</accession>
<dbReference type="Proteomes" id="UP000326060">
    <property type="component" value="Unassembled WGS sequence"/>
</dbReference>
<dbReference type="Pfam" id="PF07501">
    <property type="entry name" value="G5"/>
    <property type="match status" value="1"/>
</dbReference>
<dbReference type="Pfam" id="PF03990">
    <property type="entry name" value="DUF348"/>
    <property type="match status" value="3"/>
</dbReference>
<dbReference type="SUPFAM" id="SSF53955">
    <property type="entry name" value="Lysozyme-like"/>
    <property type="match status" value="1"/>
</dbReference>
<reference evidence="4 5" key="1">
    <citation type="journal article" date="2019" name="Syst. Appl. Microbiol.">
        <title>Characterization of Bifidobacterium species in feaces of the Egyptian fruit bat: Description of B. vespertilionis sp. nov. and B. rousetti sp. nov.</title>
        <authorList>
            <person name="Modesto M."/>
            <person name="Satti M."/>
            <person name="Watanabe K."/>
            <person name="Puglisi E."/>
            <person name="Morelli L."/>
            <person name="Huang C.-H."/>
            <person name="Liou J.-S."/>
            <person name="Miyashita M."/>
            <person name="Tamura T."/>
            <person name="Saito S."/>
            <person name="Mori K."/>
            <person name="Huang L."/>
            <person name="Sciavilla P."/>
            <person name="Sandri C."/>
            <person name="Spiezio C."/>
            <person name="Vitali F."/>
            <person name="Cavalieri D."/>
            <person name="Perpetuini G."/>
            <person name="Tofalo R."/>
            <person name="Bonetti A."/>
            <person name="Arita M."/>
            <person name="Mattarelli P."/>
        </authorList>
    </citation>
    <scope>NUCLEOTIDE SEQUENCE [LARGE SCALE GENOMIC DNA]</scope>
    <source>
        <strain evidence="4 5">RST27</strain>
    </source>
</reference>
<dbReference type="InterPro" id="IPR023346">
    <property type="entry name" value="Lysozyme-like_dom_sf"/>
</dbReference>
<dbReference type="Gene3D" id="1.10.530.10">
    <property type="match status" value="1"/>
</dbReference>
<organism evidence="4 5">
    <name type="scientific">Bifidobacterium callitrichos</name>
    <dbReference type="NCBI Taxonomy" id="762209"/>
    <lineage>
        <taxon>Bacteria</taxon>
        <taxon>Bacillati</taxon>
        <taxon>Actinomycetota</taxon>
        <taxon>Actinomycetes</taxon>
        <taxon>Bifidobacteriales</taxon>
        <taxon>Bifidobacteriaceae</taxon>
        <taxon>Bifidobacterium</taxon>
    </lineage>
</organism>